<keyword evidence="9" id="KW-0804">Transcription</keyword>
<protein>
    <submittedName>
        <fullName evidence="14">Zinc finger protein 91</fullName>
    </submittedName>
</protein>
<gene>
    <name evidence="14" type="ORF">BDFB_001579</name>
</gene>
<keyword evidence="10" id="KW-0539">Nucleus</keyword>
<dbReference type="FunFam" id="3.30.160.60:FF:001370">
    <property type="entry name" value="Zinc finger protein"/>
    <property type="match status" value="1"/>
</dbReference>
<dbReference type="FunFam" id="3.30.160.60:FF:000446">
    <property type="entry name" value="Zinc finger protein"/>
    <property type="match status" value="2"/>
</dbReference>
<organism evidence="14 15">
    <name type="scientific">Asbolus verrucosus</name>
    <name type="common">Desert ironclad beetle</name>
    <dbReference type="NCBI Taxonomy" id="1661398"/>
    <lineage>
        <taxon>Eukaryota</taxon>
        <taxon>Metazoa</taxon>
        <taxon>Ecdysozoa</taxon>
        <taxon>Arthropoda</taxon>
        <taxon>Hexapoda</taxon>
        <taxon>Insecta</taxon>
        <taxon>Pterygota</taxon>
        <taxon>Neoptera</taxon>
        <taxon>Endopterygota</taxon>
        <taxon>Coleoptera</taxon>
        <taxon>Polyphaga</taxon>
        <taxon>Cucujiformia</taxon>
        <taxon>Tenebrionidae</taxon>
        <taxon>Pimeliinae</taxon>
        <taxon>Asbolus</taxon>
    </lineage>
</organism>
<dbReference type="PROSITE" id="PS00028">
    <property type="entry name" value="ZINC_FINGER_C2H2_1"/>
    <property type="match status" value="5"/>
</dbReference>
<keyword evidence="15" id="KW-1185">Reference proteome</keyword>
<evidence type="ECO:0000256" key="9">
    <source>
        <dbReference type="ARBA" id="ARBA00023163"/>
    </source>
</evidence>
<evidence type="ECO:0000256" key="7">
    <source>
        <dbReference type="ARBA" id="ARBA00023015"/>
    </source>
</evidence>
<dbReference type="SMART" id="SM00355">
    <property type="entry name" value="ZnF_C2H2"/>
    <property type="match status" value="11"/>
</dbReference>
<feature type="domain" description="C2H2-type" evidence="13">
    <location>
        <begin position="427"/>
        <end position="454"/>
    </location>
</feature>
<dbReference type="GO" id="GO:0005634">
    <property type="term" value="C:nucleus"/>
    <property type="evidence" value="ECO:0007669"/>
    <property type="project" value="UniProtKB-SubCell"/>
</dbReference>
<comment type="similarity">
    <text evidence="2">Belongs to the krueppel C2H2-type zinc-finger protein family.</text>
</comment>
<reference evidence="14 15" key="1">
    <citation type="submission" date="2017-03" db="EMBL/GenBank/DDBJ databases">
        <title>Genome of the blue death feigning beetle - Asbolus verrucosus.</title>
        <authorList>
            <person name="Rider S.D."/>
        </authorList>
    </citation>
    <scope>NUCLEOTIDE SEQUENCE [LARGE SCALE GENOMIC DNA]</scope>
    <source>
        <strain evidence="14">Butters</strain>
        <tissue evidence="14">Head and leg muscle</tissue>
    </source>
</reference>
<feature type="domain" description="C2H2-type" evidence="13">
    <location>
        <begin position="399"/>
        <end position="426"/>
    </location>
</feature>
<evidence type="ECO:0000256" key="12">
    <source>
        <dbReference type="SAM" id="MobiDB-lite"/>
    </source>
</evidence>
<dbReference type="PANTHER" id="PTHR24379">
    <property type="entry name" value="KRAB AND ZINC FINGER DOMAIN-CONTAINING"/>
    <property type="match status" value="1"/>
</dbReference>
<evidence type="ECO:0000256" key="1">
    <source>
        <dbReference type="ARBA" id="ARBA00004123"/>
    </source>
</evidence>
<dbReference type="InterPro" id="IPR013087">
    <property type="entry name" value="Znf_C2H2_type"/>
</dbReference>
<comment type="subcellular location">
    <subcellularLocation>
        <location evidence="1">Nucleus</location>
    </subcellularLocation>
</comment>
<proteinExistence type="inferred from homology"/>
<comment type="caution">
    <text evidence="14">The sequence shown here is derived from an EMBL/GenBank/DDBJ whole genome shotgun (WGS) entry which is preliminary data.</text>
</comment>
<dbReference type="AlphaFoldDB" id="A0A482W3U3"/>
<keyword evidence="3" id="KW-0479">Metal-binding</keyword>
<dbReference type="Proteomes" id="UP000292052">
    <property type="component" value="Unassembled WGS sequence"/>
</dbReference>
<keyword evidence="5 11" id="KW-0863">Zinc-finger</keyword>
<evidence type="ECO:0000256" key="8">
    <source>
        <dbReference type="ARBA" id="ARBA00023125"/>
    </source>
</evidence>
<feature type="domain" description="C2H2-type" evidence="13">
    <location>
        <begin position="370"/>
        <end position="398"/>
    </location>
</feature>
<dbReference type="GO" id="GO:0008270">
    <property type="term" value="F:zinc ion binding"/>
    <property type="evidence" value="ECO:0007669"/>
    <property type="project" value="UniProtKB-KW"/>
</dbReference>
<accession>A0A482W3U3</accession>
<evidence type="ECO:0000313" key="15">
    <source>
        <dbReference type="Proteomes" id="UP000292052"/>
    </source>
</evidence>
<sequence length="516" mass="58702">MKTENIASGDVIWTNNDDLLADENCLSVIGNCQISSILSNLDASGDKIENRNENPPHSDHDDAENGDLKSTVNYVVLKESSGDRSETVKKSSSFANGANNFEDMLYFVCNLCPFLCTKNSKITEHLENAHKTKTVRKLAHLKCPACPNVFFHKMSLRSHLIHDHGVGNSDINLIIQAVVYYANKAKSSENKKVKLESSFVVESASKKADVEQSKTVHLPKVEIIQTKAKKIFNSMMNQQTITKLIGSNKLHTCAVPMCKVTLQSADNMNYHIKCHQENGFICLVCNETFLSWKQLSSHLWRLHKIDMELYSCDKCNYKSVSLAKLNNIHKLIHGDVKAYVCNVCKKAFKNSKQLGNHKNTHKSNYDRVKFVCETCSKTFSDRRQLRIHMSVVHEKIKPYLCNYCGYKGSSRSALKMHIRQHTGEKPFVCDACSYATSDHNSLRRHKLRHTGQKPYKCSFCSYACIQSSTYKVHIKTKHPGQEKDLMFTCQDCQFRTVNKEMYVAHMITVHDQKPQS</sequence>
<evidence type="ECO:0000256" key="10">
    <source>
        <dbReference type="ARBA" id="ARBA00023242"/>
    </source>
</evidence>
<dbReference type="GO" id="GO:0003690">
    <property type="term" value="F:double-stranded DNA binding"/>
    <property type="evidence" value="ECO:0007669"/>
    <property type="project" value="UniProtKB-ARBA"/>
</dbReference>
<keyword evidence="6" id="KW-0862">Zinc</keyword>
<evidence type="ECO:0000256" key="11">
    <source>
        <dbReference type="PROSITE-ProRule" id="PRU00042"/>
    </source>
</evidence>
<feature type="compositionally biased region" description="Basic and acidic residues" evidence="12">
    <location>
        <begin position="45"/>
        <end position="60"/>
    </location>
</feature>
<evidence type="ECO:0000256" key="6">
    <source>
        <dbReference type="ARBA" id="ARBA00022833"/>
    </source>
</evidence>
<evidence type="ECO:0000256" key="2">
    <source>
        <dbReference type="ARBA" id="ARBA00006991"/>
    </source>
</evidence>
<feature type="domain" description="C2H2-type" evidence="13">
    <location>
        <begin position="455"/>
        <end position="483"/>
    </location>
</feature>
<keyword evidence="4" id="KW-0677">Repeat</keyword>
<dbReference type="SUPFAM" id="SSF57667">
    <property type="entry name" value="beta-beta-alpha zinc fingers"/>
    <property type="match status" value="4"/>
</dbReference>
<dbReference type="PROSITE" id="PS50157">
    <property type="entry name" value="ZINC_FINGER_C2H2_2"/>
    <property type="match status" value="5"/>
</dbReference>
<dbReference type="EMBL" id="QDEB01036234">
    <property type="protein sequence ID" value="RZC39228.1"/>
    <property type="molecule type" value="Genomic_DNA"/>
</dbReference>
<evidence type="ECO:0000256" key="4">
    <source>
        <dbReference type="ARBA" id="ARBA00022737"/>
    </source>
</evidence>
<dbReference type="PANTHER" id="PTHR24379:SF121">
    <property type="entry name" value="C2H2-TYPE DOMAIN-CONTAINING PROTEIN"/>
    <property type="match status" value="1"/>
</dbReference>
<dbReference type="Gene3D" id="3.30.160.60">
    <property type="entry name" value="Classic Zinc Finger"/>
    <property type="match status" value="7"/>
</dbReference>
<keyword evidence="8" id="KW-0238">DNA-binding</keyword>
<evidence type="ECO:0000259" key="13">
    <source>
        <dbReference type="PROSITE" id="PS50157"/>
    </source>
</evidence>
<keyword evidence="7" id="KW-0805">Transcription regulation</keyword>
<feature type="region of interest" description="Disordered" evidence="12">
    <location>
        <begin position="45"/>
        <end position="66"/>
    </location>
</feature>
<feature type="domain" description="C2H2-type" evidence="13">
    <location>
        <begin position="339"/>
        <end position="366"/>
    </location>
</feature>
<evidence type="ECO:0000256" key="3">
    <source>
        <dbReference type="ARBA" id="ARBA00022723"/>
    </source>
</evidence>
<evidence type="ECO:0000313" key="14">
    <source>
        <dbReference type="EMBL" id="RZC39228.1"/>
    </source>
</evidence>
<dbReference type="OrthoDB" id="5876240at2759"/>
<name>A0A482W3U3_ASBVE</name>
<dbReference type="Pfam" id="PF00096">
    <property type="entry name" value="zf-C2H2"/>
    <property type="match status" value="3"/>
</dbReference>
<dbReference type="InterPro" id="IPR036236">
    <property type="entry name" value="Znf_C2H2_sf"/>
</dbReference>
<evidence type="ECO:0000256" key="5">
    <source>
        <dbReference type="ARBA" id="ARBA00022771"/>
    </source>
</evidence>